<evidence type="ECO:0000256" key="2">
    <source>
        <dbReference type="SAM" id="SignalP"/>
    </source>
</evidence>
<dbReference type="RefSeq" id="WP_182338194.1">
    <property type="nucleotide sequence ID" value="NZ_JACGXS010000001.1"/>
</dbReference>
<keyword evidence="4" id="KW-1185">Reference proteome</keyword>
<dbReference type="InterPro" id="IPR010131">
    <property type="entry name" value="MdtP/NodT-like"/>
</dbReference>
<dbReference type="PANTHER" id="PTHR30203:SF24">
    <property type="entry name" value="BLR4935 PROTEIN"/>
    <property type="match status" value="1"/>
</dbReference>
<accession>A0A7W3IGR7</accession>
<sequence length="417" mass="43676">MSILTGRSLSATGLAVAILLALVPTGHVAAQTAPSYESLLSRLDQMPATVQGVALAEAAEARVQQARALPNPTVSIEAENAYGTGPYKGFSNADSIVTLSQPLEIWGQRGARVRAARAEAGAAGLRGDLMRSDAAGRLAATYAEAEAALRRYELASEALALIEQDAKAVAAMVSEGREPNLRGVQARSEVANAKASLDEAEAYRDAALARLAGVSLVDSPLTDIGESLLDRVPSHPVAIEAPPLAVRIAQAEAEASGRLIDVERKRALPQLSASVAQTRFRQAGDQAYNVGISLSIPLFDRNRGAIQAAYAEQRAAEAVLVAQKSDSEAARLGAVASLKASNSRARAADESVQAADEAYRLARIGFEAGRISQLELRSTRSTLIAARGSAVDARLSRVAAEIDLARLEGRAPFVEAK</sequence>
<name>A0A7W3IGR7_9GAMM</name>
<feature type="chain" id="PRO_5031097657" evidence="2">
    <location>
        <begin position="30"/>
        <end position="417"/>
    </location>
</feature>
<keyword evidence="2" id="KW-0732">Signal</keyword>
<evidence type="ECO:0000313" key="3">
    <source>
        <dbReference type="EMBL" id="MBA8681052.1"/>
    </source>
</evidence>
<dbReference type="GO" id="GO:0015562">
    <property type="term" value="F:efflux transmembrane transporter activity"/>
    <property type="evidence" value="ECO:0007669"/>
    <property type="project" value="InterPro"/>
</dbReference>
<dbReference type="InterPro" id="IPR003423">
    <property type="entry name" value="OMP_efflux"/>
</dbReference>
<organism evidence="3 4">
    <name type="scientific">Stenotrophomonas tumulicola</name>
    <dbReference type="NCBI Taxonomy" id="1685415"/>
    <lineage>
        <taxon>Bacteria</taxon>
        <taxon>Pseudomonadati</taxon>
        <taxon>Pseudomonadota</taxon>
        <taxon>Gammaproteobacteria</taxon>
        <taxon>Lysobacterales</taxon>
        <taxon>Lysobacteraceae</taxon>
        <taxon>Stenotrophomonas</taxon>
    </lineage>
</organism>
<evidence type="ECO:0000313" key="4">
    <source>
        <dbReference type="Proteomes" id="UP000547058"/>
    </source>
</evidence>
<reference evidence="3 4" key="1">
    <citation type="submission" date="2020-08" db="EMBL/GenBank/DDBJ databases">
        <title>Stenotrophomonas tumulicola JCM 30961.</title>
        <authorList>
            <person name="Deng Y."/>
        </authorList>
    </citation>
    <scope>NUCLEOTIDE SEQUENCE [LARGE SCALE GENOMIC DNA]</scope>
    <source>
        <strain evidence="3 4">JCM 30961</strain>
    </source>
</reference>
<dbReference type="Gene3D" id="1.20.1600.10">
    <property type="entry name" value="Outer membrane efflux proteins (OEP)"/>
    <property type="match status" value="1"/>
</dbReference>
<dbReference type="EMBL" id="JACGXS010000001">
    <property type="protein sequence ID" value="MBA8681052.1"/>
    <property type="molecule type" value="Genomic_DNA"/>
</dbReference>
<dbReference type="AlphaFoldDB" id="A0A7W3IGR7"/>
<comment type="caution">
    <text evidence="3">The sequence shown here is derived from an EMBL/GenBank/DDBJ whole genome shotgun (WGS) entry which is preliminary data.</text>
</comment>
<dbReference type="Proteomes" id="UP000547058">
    <property type="component" value="Unassembled WGS sequence"/>
</dbReference>
<feature type="signal peptide" evidence="2">
    <location>
        <begin position="1"/>
        <end position="29"/>
    </location>
</feature>
<dbReference type="Pfam" id="PF02321">
    <property type="entry name" value="OEP"/>
    <property type="match status" value="2"/>
</dbReference>
<dbReference type="PANTHER" id="PTHR30203">
    <property type="entry name" value="OUTER MEMBRANE CATION EFFLUX PROTEIN"/>
    <property type="match status" value="1"/>
</dbReference>
<protein>
    <submittedName>
        <fullName evidence="3">TolC family protein</fullName>
    </submittedName>
</protein>
<dbReference type="SUPFAM" id="SSF56954">
    <property type="entry name" value="Outer membrane efflux proteins (OEP)"/>
    <property type="match status" value="1"/>
</dbReference>
<gene>
    <name evidence="3" type="ORF">H4O11_04460</name>
</gene>
<proteinExistence type="inferred from homology"/>
<comment type="similarity">
    <text evidence="1">Belongs to the outer membrane factor (OMF) (TC 1.B.17) family.</text>
</comment>
<evidence type="ECO:0000256" key="1">
    <source>
        <dbReference type="ARBA" id="ARBA00007613"/>
    </source>
</evidence>